<dbReference type="PANTHER" id="PTHR21398:SF6">
    <property type="entry name" value="AGAP007094-PA"/>
    <property type="match status" value="1"/>
</dbReference>
<dbReference type="AlphaFoldDB" id="A0A8J2QMD9"/>
<comment type="caution">
    <text evidence="1">The sequence shown here is derived from an EMBL/GenBank/DDBJ whole genome shotgun (WGS) entry which is preliminary data.</text>
</comment>
<evidence type="ECO:0000313" key="1">
    <source>
        <dbReference type="EMBL" id="CAG9565940.1"/>
    </source>
</evidence>
<accession>A0A8J2QMD9</accession>
<sequence>MVPWNQIFAQAIGYRMNWDDPPDSFHPYHHLNRRDVYHNLEILLDRNGLNGFHCVRRAICEVNSVTDARGIYLKILKMIFRKSRTSKTNKWHNYTDEDCQLSINSCPFSVMEISTYTDI</sequence>
<protein>
    <submittedName>
        <fullName evidence="1">(African queen) hypothetical protein</fullName>
    </submittedName>
</protein>
<dbReference type="Pfam" id="PF07841">
    <property type="entry name" value="DM4_12"/>
    <property type="match status" value="1"/>
</dbReference>
<proteinExistence type="predicted"/>
<evidence type="ECO:0000313" key="2">
    <source>
        <dbReference type="Proteomes" id="UP000789524"/>
    </source>
</evidence>
<reference evidence="1" key="1">
    <citation type="submission" date="2021-09" db="EMBL/GenBank/DDBJ databases">
        <authorList>
            <person name="Martin H S."/>
        </authorList>
    </citation>
    <scope>NUCLEOTIDE SEQUENCE</scope>
</reference>
<name>A0A8J2QMD9_9NEOP</name>
<dbReference type="PANTHER" id="PTHR21398">
    <property type="entry name" value="AGAP007094-PA"/>
    <property type="match status" value="1"/>
</dbReference>
<dbReference type="Proteomes" id="UP000789524">
    <property type="component" value="Unassembled WGS sequence"/>
</dbReference>
<dbReference type="EMBL" id="CAKASE010000055">
    <property type="protein sequence ID" value="CAG9565940.1"/>
    <property type="molecule type" value="Genomic_DNA"/>
</dbReference>
<keyword evidence="2" id="KW-1185">Reference proteome</keyword>
<gene>
    <name evidence="1" type="ORF">DCHRY22_LOCUS6684</name>
</gene>
<dbReference type="OrthoDB" id="7526931at2759"/>
<dbReference type="SMART" id="SM00718">
    <property type="entry name" value="DM4_12"/>
    <property type="match status" value="1"/>
</dbReference>
<organism evidence="1 2">
    <name type="scientific">Danaus chrysippus</name>
    <name type="common">African queen</name>
    <dbReference type="NCBI Taxonomy" id="151541"/>
    <lineage>
        <taxon>Eukaryota</taxon>
        <taxon>Metazoa</taxon>
        <taxon>Ecdysozoa</taxon>
        <taxon>Arthropoda</taxon>
        <taxon>Hexapoda</taxon>
        <taxon>Insecta</taxon>
        <taxon>Pterygota</taxon>
        <taxon>Neoptera</taxon>
        <taxon>Endopterygota</taxon>
        <taxon>Lepidoptera</taxon>
        <taxon>Glossata</taxon>
        <taxon>Ditrysia</taxon>
        <taxon>Papilionoidea</taxon>
        <taxon>Nymphalidae</taxon>
        <taxon>Danainae</taxon>
        <taxon>Danaini</taxon>
        <taxon>Danaina</taxon>
        <taxon>Danaus</taxon>
        <taxon>Anosia</taxon>
    </lineage>
</organism>
<dbReference type="InterPro" id="IPR006631">
    <property type="entry name" value="DM4_12"/>
</dbReference>